<feature type="transmembrane region" description="Helical" evidence="2">
    <location>
        <begin position="77"/>
        <end position="97"/>
    </location>
</feature>
<feature type="domain" description="Predicted membrane protein YciQ-like C-terminal" evidence="3">
    <location>
        <begin position="49"/>
        <end position="160"/>
    </location>
</feature>
<dbReference type="Proteomes" id="UP000474802">
    <property type="component" value="Unassembled WGS sequence"/>
</dbReference>
<dbReference type="RefSeq" id="WP_164533655.1">
    <property type="nucleotide sequence ID" value="NZ_JAALFG010000001.1"/>
</dbReference>
<reference evidence="4 5" key="1">
    <citation type="submission" date="2020-02" db="EMBL/GenBank/DDBJ databases">
        <authorList>
            <person name="Khan S.A."/>
            <person name="Jeon C.O."/>
            <person name="Chun B.H."/>
        </authorList>
    </citation>
    <scope>NUCLEOTIDE SEQUENCE [LARGE SCALE GENOMIC DNA]</scope>
    <source>
        <strain evidence="4 5">H239</strain>
    </source>
</reference>
<keyword evidence="5" id="KW-1185">Reference proteome</keyword>
<proteinExistence type="predicted"/>
<feature type="transmembrane region" description="Helical" evidence="2">
    <location>
        <begin position="20"/>
        <end position="39"/>
    </location>
</feature>
<comment type="caution">
    <text evidence="4">The sequence shown here is derived from an EMBL/GenBank/DDBJ whole genome shotgun (WGS) entry which is preliminary data.</text>
</comment>
<keyword evidence="2" id="KW-0472">Membrane</keyword>
<dbReference type="AlphaFoldDB" id="A0A6M1SC33"/>
<reference evidence="4 5" key="2">
    <citation type="submission" date="2020-03" db="EMBL/GenBank/DDBJ databases">
        <title>Devosia chinhatensis sp. nov., isolated from a hexachlorocyclohexane (HCH) dump site in India.</title>
        <authorList>
            <person name="Kumar M."/>
            <person name="Lal R."/>
        </authorList>
    </citation>
    <scope>NUCLEOTIDE SEQUENCE [LARGE SCALE GENOMIC DNA]</scope>
    <source>
        <strain evidence="4 5">H239</strain>
    </source>
</reference>
<feature type="region of interest" description="Disordered" evidence="1">
    <location>
        <begin position="215"/>
        <end position="237"/>
    </location>
</feature>
<name>A0A6M1SC33_9HYPH</name>
<keyword evidence="2" id="KW-1133">Transmembrane helix</keyword>
<feature type="transmembrane region" description="Helical" evidence="2">
    <location>
        <begin position="51"/>
        <end position="71"/>
    </location>
</feature>
<feature type="compositionally biased region" description="Gly residues" evidence="1">
    <location>
        <begin position="219"/>
        <end position="237"/>
    </location>
</feature>
<evidence type="ECO:0000256" key="2">
    <source>
        <dbReference type="SAM" id="Phobius"/>
    </source>
</evidence>
<dbReference type="EMBL" id="JAALFG010000001">
    <property type="protein sequence ID" value="NGP17479.1"/>
    <property type="molecule type" value="Genomic_DNA"/>
</dbReference>
<accession>A0A6M1SC33</accession>
<dbReference type="Pfam" id="PF20990">
    <property type="entry name" value="DUF2207_C"/>
    <property type="match status" value="1"/>
</dbReference>
<sequence length="237" mass="24516">MLAILALVGMVALDALDPVWLVAAVFGGIFVGVIGSVLFNVMKSGHVVQRIILIVFVGIFLFNFASAALAVLTTVTINTAAIAAGSIVVMTVIFAVLMRAPTVQGRKIMDEIEGFRLYLDTAEKNRLNINNEPPLTVERFERILPYAIALDVEKPWSDHFEAELARNAQPQGSYSPVWYSGRNGGWSNGGLSRGVAAASSGMAAAMVAAQPVQASSSGSSGGGFSGGGGGGGGGGGW</sequence>
<evidence type="ECO:0000259" key="3">
    <source>
        <dbReference type="Pfam" id="PF20990"/>
    </source>
</evidence>
<organism evidence="4 5">
    <name type="scientific">Devosia aurantiaca</name>
    <dbReference type="NCBI Taxonomy" id="2714858"/>
    <lineage>
        <taxon>Bacteria</taxon>
        <taxon>Pseudomonadati</taxon>
        <taxon>Pseudomonadota</taxon>
        <taxon>Alphaproteobacteria</taxon>
        <taxon>Hyphomicrobiales</taxon>
        <taxon>Devosiaceae</taxon>
        <taxon>Devosia</taxon>
    </lineage>
</organism>
<gene>
    <name evidence="4" type="ORF">G5575_07220</name>
</gene>
<evidence type="ECO:0000313" key="5">
    <source>
        <dbReference type="Proteomes" id="UP000474802"/>
    </source>
</evidence>
<evidence type="ECO:0000313" key="4">
    <source>
        <dbReference type="EMBL" id="NGP17479.1"/>
    </source>
</evidence>
<dbReference type="InterPro" id="IPR048389">
    <property type="entry name" value="YciQ-like_C"/>
</dbReference>
<evidence type="ECO:0000256" key="1">
    <source>
        <dbReference type="SAM" id="MobiDB-lite"/>
    </source>
</evidence>
<protein>
    <submittedName>
        <fullName evidence="4">DUF2207 domain-containing protein</fullName>
    </submittedName>
</protein>
<keyword evidence="2" id="KW-0812">Transmembrane</keyword>